<proteinExistence type="predicted"/>
<protein>
    <recommendedName>
        <fullName evidence="4">EF-hand domain-containing protein</fullName>
    </recommendedName>
</protein>
<comment type="caution">
    <text evidence="2">The sequence shown here is derived from an EMBL/GenBank/DDBJ whole genome shotgun (WGS) entry which is preliminary data.</text>
</comment>
<dbReference type="InterPro" id="IPR011992">
    <property type="entry name" value="EF-hand-dom_pair"/>
</dbReference>
<keyword evidence="3" id="KW-1185">Reference proteome</keyword>
<name>X6NHV3_RETFI</name>
<dbReference type="EMBL" id="ASPP01008235">
    <property type="protein sequence ID" value="ETO25875.1"/>
    <property type="molecule type" value="Genomic_DNA"/>
</dbReference>
<dbReference type="AlphaFoldDB" id="X6NHV3"/>
<evidence type="ECO:0008006" key="4">
    <source>
        <dbReference type="Google" id="ProtNLM"/>
    </source>
</evidence>
<dbReference type="SUPFAM" id="SSF47473">
    <property type="entry name" value="EF-hand"/>
    <property type="match status" value="1"/>
</dbReference>
<gene>
    <name evidence="2" type="ORF">RFI_11264</name>
</gene>
<evidence type="ECO:0000313" key="2">
    <source>
        <dbReference type="EMBL" id="ETO25875.1"/>
    </source>
</evidence>
<dbReference type="InterPro" id="IPR011009">
    <property type="entry name" value="Kinase-like_dom_sf"/>
</dbReference>
<dbReference type="SUPFAM" id="SSF56112">
    <property type="entry name" value="Protein kinase-like (PK-like)"/>
    <property type="match status" value="1"/>
</dbReference>
<dbReference type="Proteomes" id="UP000023152">
    <property type="component" value="Unassembled WGS sequence"/>
</dbReference>
<feature type="region of interest" description="Disordered" evidence="1">
    <location>
        <begin position="78"/>
        <end position="116"/>
    </location>
</feature>
<reference evidence="2 3" key="1">
    <citation type="journal article" date="2013" name="Curr. Biol.">
        <title>The Genome of the Foraminiferan Reticulomyxa filosa.</title>
        <authorList>
            <person name="Glockner G."/>
            <person name="Hulsmann N."/>
            <person name="Schleicher M."/>
            <person name="Noegel A.A."/>
            <person name="Eichinger L."/>
            <person name="Gallinger C."/>
            <person name="Pawlowski J."/>
            <person name="Sierra R."/>
            <person name="Euteneuer U."/>
            <person name="Pillet L."/>
            <person name="Moustafa A."/>
            <person name="Platzer M."/>
            <person name="Groth M."/>
            <person name="Szafranski K."/>
            <person name="Schliwa M."/>
        </authorList>
    </citation>
    <scope>NUCLEOTIDE SEQUENCE [LARGE SCALE GENOMIC DNA]</scope>
</reference>
<accession>X6NHV3</accession>
<dbReference type="Gene3D" id="1.10.238.10">
    <property type="entry name" value="EF-hand"/>
    <property type="match status" value="1"/>
</dbReference>
<evidence type="ECO:0000313" key="3">
    <source>
        <dbReference type="Proteomes" id="UP000023152"/>
    </source>
</evidence>
<sequence length="592" mass="68169">MSVWEDVDLEGTRHLDIILLESVFRAFNLNLKVDELEKVFRWLDVDNREAITAEQFVAWLNDSVETVEQKDMQLQKAETEATITPSRLPSVDEIKEVDAPGRSDASQTENKEADENKDFSARIDEALLAEFSDKDDDDDVLGDLPSFEKTDISTTEPVQVLSLETKLEVNCCVVLCSNLCNGILCYIKKKQTKKMQKLGLSKSFLKVEAKDDQHQYQPKIKQTKLEGEDKYYQKVMKEVQEYMRVRVEKAGVEGIRMYDLGTFVQQKFPSFDRSNYVKGKNARLADFVHLTPGLVVLEMEDGNGELDRIAFTEAIVKKINLKQKLEVCFLFFEKKKKKKKNRKMSVGEKLLSAQDFGARVSALGVPLSSLESDEVFWAVAGRQAYLVSQREIGRYFSETADTLPDLAQTKYRQEPLWRNYIIKRCRKRWNNVVTLTIVDRRTREKQMDMIMIPQTQSSHGEDVTVVQHSFHNMCHVLNKLQSNNVIRKIHHGADKFAYSCIIESPALRTFPDMLVEARNRSIGYSENFVAKLIESLMETVLFCHKLNCVNMNLNISTFSFYHLAFDSQLRPILMDFSRAVILESNQKVDHIS</sequence>
<evidence type="ECO:0000256" key="1">
    <source>
        <dbReference type="SAM" id="MobiDB-lite"/>
    </source>
</evidence>
<organism evidence="2 3">
    <name type="scientific">Reticulomyxa filosa</name>
    <dbReference type="NCBI Taxonomy" id="46433"/>
    <lineage>
        <taxon>Eukaryota</taxon>
        <taxon>Sar</taxon>
        <taxon>Rhizaria</taxon>
        <taxon>Retaria</taxon>
        <taxon>Foraminifera</taxon>
        <taxon>Monothalamids</taxon>
        <taxon>Reticulomyxidae</taxon>
        <taxon>Reticulomyxa</taxon>
    </lineage>
</organism>
<feature type="compositionally biased region" description="Basic and acidic residues" evidence="1">
    <location>
        <begin position="90"/>
        <end position="101"/>
    </location>
</feature>